<comment type="similarity">
    <text evidence="1 3">Belongs to the 5'(3')-deoxyribonucleotidase family.</text>
</comment>
<dbReference type="PANTHER" id="PTHR35134:SF2">
    <property type="entry name" value="NUCLEOTIDASE YQFW-RELATED"/>
    <property type="match status" value="1"/>
</dbReference>
<dbReference type="EC" id="3.1.3.-" evidence="3"/>
<dbReference type="Gene3D" id="3.40.50.1000">
    <property type="entry name" value="HAD superfamily/HAD-like"/>
    <property type="match status" value="1"/>
</dbReference>
<dbReference type="InterPro" id="IPR052419">
    <property type="entry name" value="5_3-deoxyribonucleotidase-like"/>
</dbReference>
<dbReference type="AlphaFoldDB" id="A0A1J4TLS4"/>
<sequence>MLKTLQKVHKLPRSTHKSSIGVSGNKLLRIGIDIDNTVSDSYTDYLKVYNKKLGVNIQYHEIEDFYTLGKRYGVDFNKLNLIFQNCLVDQKFQISFKAYQDAVSIIQKWNTYGHLIHYITGRPHTIKKITRKWLEINGLMFENTTLDLIHMKRFGQDADFKKETVERLGISIMIEDMREIVNAIGIPAILLDRPWNQGKTTANVKRVSSWEEIDKIVDDLVSKIGDLETYPELPV</sequence>
<evidence type="ECO:0000313" key="4">
    <source>
        <dbReference type="EMBL" id="OIO12770.1"/>
    </source>
</evidence>
<dbReference type="Proteomes" id="UP000183120">
    <property type="component" value="Unassembled WGS sequence"/>
</dbReference>
<evidence type="ECO:0000256" key="3">
    <source>
        <dbReference type="PIRNR" id="PIRNR021362"/>
    </source>
</evidence>
<protein>
    <recommendedName>
        <fullName evidence="3">Nucleotidase</fullName>
        <ecNumber evidence="3">3.1.3.-</ecNumber>
    </recommendedName>
</protein>
<dbReference type="InterPro" id="IPR009206">
    <property type="entry name" value="Nucleotidase_putative"/>
</dbReference>
<proteinExistence type="inferred from homology"/>
<keyword evidence="2 3" id="KW-0378">Hydrolase</keyword>
<dbReference type="InterPro" id="IPR036412">
    <property type="entry name" value="HAD-like_sf"/>
</dbReference>
<dbReference type="STRING" id="1805209.AUJ73_05040"/>
<dbReference type="PIRSF" id="PIRSF021362">
    <property type="entry name" value="UCP021362_HAD"/>
    <property type="match status" value="1"/>
</dbReference>
<organism evidence="4 5">
    <name type="scientific">Candidatus Gottesmanbacteria bacterium CG1_02_37_22</name>
    <dbReference type="NCBI Taxonomy" id="1805209"/>
    <lineage>
        <taxon>Bacteria</taxon>
        <taxon>Candidatus Gottesmaniibacteriota</taxon>
    </lineage>
</organism>
<reference evidence="4 5" key="1">
    <citation type="journal article" date="2016" name="Environ. Microbiol.">
        <title>Genomic resolution of a cold subsurface aquifer community provides metabolic insights for novel microbes adapted to high CO concentrations.</title>
        <authorList>
            <person name="Probst A.J."/>
            <person name="Castelle C.J."/>
            <person name="Singh A."/>
            <person name="Brown C.T."/>
            <person name="Anantharaman K."/>
            <person name="Sharon I."/>
            <person name="Hug L.A."/>
            <person name="Burstein D."/>
            <person name="Emerson J.B."/>
            <person name="Thomas B.C."/>
            <person name="Banfield J.F."/>
        </authorList>
    </citation>
    <scope>NUCLEOTIDE SEQUENCE [LARGE SCALE GENOMIC DNA]</scope>
    <source>
        <strain evidence="4">CG1_02_37_22</strain>
    </source>
</reference>
<dbReference type="Pfam" id="PF24694">
    <property type="entry name" value="LNS2_PITM1-3"/>
    <property type="match status" value="1"/>
</dbReference>
<dbReference type="GO" id="GO:0016787">
    <property type="term" value="F:hydrolase activity"/>
    <property type="evidence" value="ECO:0007669"/>
    <property type="project" value="UniProtKB-KW"/>
</dbReference>
<evidence type="ECO:0000313" key="5">
    <source>
        <dbReference type="Proteomes" id="UP000183120"/>
    </source>
</evidence>
<accession>A0A1J4TLS4</accession>
<evidence type="ECO:0000256" key="2">
    <source>
        <dbReference type="ARBA" id="ARBA00022801"/>
    </source>
</evidence>
<dbReference type="InterPro" id="IPR023214">
    <property type="entry name" value="HAD_sf"/>
</dbReference>
<dbReference type="EMBL" id="MNUY01000080">
    <property type="protein sequence ID" value="OIO12770.1"/>
    <property type="molecule type" value="Genomic_DNA"/>
</dbReference>
<evidence type="ECO:0000256" key="1">
    <source>
        <dbReference type="ARBA" id="ARBA00009589"/>
    </source>
</evidence>
<name>A0A1J4TLS4_9BACT</name>
<dbReference type="PANTHER" id="PTHR35134">
    <property type="entry name" value="NUCLEOTIDASE YQFW-RELATED"/>
    <property type="match status" value="1"/>
</dbReference>
<gene>
    <name evidence="4" type="ORF">AUJ73_05040</name>
</gene>
<comment type="caution">
    <text evidence="4">The sequence shown here is derived from an EMBL/GenBank/DDBJ whole genome shotgun (WGS) entry which is preliminary data.</text>
</comment>
<dbReference type="SUPFAM" id="SSF56784">
    <property type="entry name" value="HAD-like"/>
    <property type="match status" value="1"/>
</dbReference>